<proteinExistence type="predicted"/>
<gene>
    <name evidence="1" type="ORF">HNQ08_005614</name>
</gene>
<accession>A0A7W8K095</accession>
<comment type="caution">
    <text evidence="1">The sequence shown here is derived from an EMBL/GenBank/DDBJ whole genome shotgun (WGS) entry which is preliminary data.</text>
</comment>
<protein>
    <submittedName>
        <fullName evidence="1">Uncharacterized protein</fullName>
    </submittedName>
</protein>
<keyword evidence="2" id="KW-1185">Reference proteome</keyword>
<organism evidence="1 2">
    <name type="scientific">Deinococcus humi</name>
    <dbReference type="NCBI Taxonomy" id="662880"/>
    <lineage>
        <taxon>Bacteria</taxon>
        <taxon>Thermotogati</taxon>
        <taxon>Deinococcota</taxon>
        <taxon>Deinococci</taxon>
        <taxon>Deinococcales</taxon>
        <taxon>Deinococcaceae</taxon>
        <taxon>Deinococcus</taxon>
    </lineage>
</organism>
<dbReference type="EMBL" id="JACHFL010000050">
    <property type="protein sequence ID" value="MBB5366485.1"/>
    <property type="molecule type" value="Genomic_DNA"/>
</dbReference>
<evidence type="ECO:0000313" key="1">
    <source>
        <dbReference type="EMBL" id="MBB5366485.1"/>
    </source>
</evidence>
<sequence length="199" mass="21911">MSARSSRASGLLPSSLRSNTAIMNSSEHLEATGPLWAHEEPAILLHRAFYFPEAEQSVGAAPPLLLTVPAGEPYRLRIVVGDEIGFGVESWSAQVRLTMGAVQALDDLSDAWPWTNEVEGAVRVAWSSFDGVALMRVASSTEGSRVVIAHSRTAQPPQAVDYFELLLQLVEERLPDSWVRSNVTRTRALLWQPDPSHRR</sequence>
<reference evidence="1 2" key="1">
    <citation type="submission" date="2020-08" db="EMBL/GenBank/DDBJ databases">
        <title>Genomic Encyclopedia of Type Strains, Phase IV (KMG-IV): sequencing the most valuable type-strain genomes for metagenomic binning, comparative biology and taxonomic classification.</title>
        <authorList>
            <person name="Goeker M."/>
        </authorList>
    </citation>
    <scope>NUCLEOTIDE SEQUENCE [LARGE SCALE GENOMIC DNA]</scope>
    <source>
        <strain evidence="1 2">DSM 27939</strain>
    </source>
</reference>
<name>A0A7W8K095_9DEIO</name>
<dbReference type="AlphaFoldDB" id="A0A7W8K095"/>
<evidence type="ECO:0000313" key="2">
    <source>
        <dbReference type="Proteomes" id="UP000552709"/>
    </source>
</evidence>
<dbReference type="Proteomes" id="UP000552709">
    <property type="component" value="Unassembled WGS sequence"/>
</dbReference>